<comment type="subcellular location">
    <subcellularLocation>
        <location evidence="1">Cell inner membrane</location>
    </subcellularLocation>
</comment>
<evidence type="ECO:0000313" key="7">
    <source>
        <dbReference type="EMBL" id="ADL56637.1"/>
    </source>
</evidence>
<evidence type="ECO:0000256" key="5">
    <source>
        <dbReference type="ARBA" id="ARBA00023136"/>
    </source>
</evidence>
<dbReference type="eggNOG" id="COG1560">
    <property type="taxonomic scope" value="Bacteria"/>
</dbReference>
<dbReference type="GO" id="GO:0005886">
    <property type="term" value="C:plasma membrane"/>
    <property type="evidence" value="ECO:0007669"/>
    <property type="project" value="UniProtKB-SubCell"/>
</dbReference>
<evidence type="ECO:0000256" key="6">
    <source>
        <dbReference type="ARBA" id="ARBA00023315"/>
    </source>
</evidence>
<dbReference type="PIRSF" id="PIRSF026649">
    <property type="entry name" value="MsbB"/>
    <property type="match status" value="1"/>
</dbReference>
<proteinExistence type="predicted"/>
<dbReference type="Pfam" id="PF03279">
    <property type="entry name" value="Lip_A_acyltrans"/>
    <property type="match status" value="1"/>
</dbReference>
<gene>
    <name evidence="7" type="ordered locus">Galf_2641</name>
</gene>
<dbReference type="InterPro" id="IPR004960">
    <property type="entry name" value="LipA_acyltrans"/>
</dbReference>
<accession>D9SCQ6</accession>
<dbReference type="GO" id="GO:0016746">
    <property type="term" value="F:acyltransferase activity"/>
    <property type="evidence" value="ECO:0007669"/>
    <property type="project" value="UniProtKB-KW"/>
</dbReference>
<protein>
    <submittedName>
        <fullName evidence="7">Lipid A biosynthesis acyltransferase</fullName>
    </submittedName>
</protein>
<dbReference type="PANTHER" id="PTHR30606">
    <property type="entry name" value="LIPID A BIOSYNTHESIS LAUROYL ACYLTRANSFERASE"/>
    <property type="match status" value="1"/>
</dbReference>
<evidence type="ECO:0000256" key="1">
    <source>
        <dbReference type="ARBA" id="ARBA00004533"/>
    </source>
</evidence>
<keyword evidence="6 7" id="KW-0012">Acyltransferase</keyword>
<evidence type="ECO:0000256" key="2">
    <source>
        <dbReference type="ARBA" id="ARBA00022475"/>
    </source>
</evidence>
<dbReference type="Proteomes" id="UP000001235">
    <property type="component" value="Chromosome"/>
</dbReference>
<dbReference type="CDD" id="cd07984">
    <property type="entry name" value="LPLAT_LABLAT-like"/>
    <property type="match status" value="1"/>
</dbReference>
<dbReference type="RefSeq" id="WP_013294556.1">
    <property type="nucleotide sequence ID" value="NC_014394.1"/>
</dbReference>
<keyword evidence="4 7" id="KW-0808">Transferase</keyword>
<dbReference type="GO" id="GO:0009247">
    <property type="term" value="P:glycolipid biosynthetic process"/>
    <property type="evidence" value="ECO:0007669"/>
    <property type="project" value="UniProtKB-ARBA"/>
</dbReference>
<evidence type="ECO:0000256" key="4">
    <source>
        <dbReference type="ARBA" id="ARBA00022679"/>
    </source>
</evidence>
<keyword evidence="3" id="KW-0997">Cell inner membrane</keyword>
<dbReference type="KEGG" id="gca:Galf_2641"/>
<dbReference type="HOGENOM" id="CLU_049421_1_0_4"/>
<keyword evidence="2" id="KW-1003">Cell membrane</keyword>
<dbReference type="OrthoDB" id="9803456at2"/>
<evidence type="ECO:0000256" key="3">
    <source>
        <dbReference type="ARBA" id="ARBA00022519"/>
    </source>
</evidence>
<reference evidence="7 8" key="1">
    <citation type="submission" date="2010-08" db="EMBL/GenBank/DDBJ databases">
        <title>Complete sequence of Gallionella capsiferriformans ES-2.</title>
        <authorList>
            <consortium name="US DOE Joint Genome Institute"/>
            <person name="Lucas S."/>
            <person name="Copeland A."/>
            <person name="Lapidus A."/>
            <person name="Cheng J.-F."/>
            <person name="Bruce D."/>
            <person name="Goodwin L."/>
            <person name="Pitluck S."/>
            <person name="Chertkov O."/>
            <person name="Davenport K.W."/>
            <person name="Detter J.C."/>
            <person name="Han C."/>
            <person name="Tapia R."/>
            <person name="Land M."/>
            <person name="Hauser L."/>
            <person name="Chang Y.-J."/>
            <person name="Jeffries C."/>
            <person name="Kyrpides N."/>
            <person name="Ivanova N."/>
            <person name="Mikhailova N."/>
            <person name="Shelobolina E.S."/>
            <person name="Picardal F."/>
            <person name="Roden E."/>
            <person name="Emerson D."/>
            <person name="Woyke T."/>
        </authorList>
    </citation>
    <scope>NUCLEOTIDE SEQUENCE [LARGE SCALE GENOMIC DNA]</scope>
    <source>
        <strain evidence="7 8">ES-2</strain>
    </source>
</reference>
<organism evidence="7 8">
    <name type="scientific">Gallionella capsiferriformans (strain ES-2)</name>
    <name type="common">Gallionella ferruginea capsiferriformans (strain ES-2)</name>
    <dbReference type="NCBI Taxonomy" id="395494"/>
    <lineage>
        <taxon>Bacteria</taxon>
        <taxon>Pseudomonadati</taxon>
        <taxon>Pseudomonadota</taxon>
        <taxon>Betaproteobacteria</taxon>
        <taxon>Nitrosomonadales</taxon>
        <taxon>Gallionellaceae</taxon>
        <taxon>Gallionella</taxon>
    </lineage>
</organism>
<dbReference type="PANTHER" id="PTHR30606:SF9">
    <property type="entry name" value="LIPID A BIOSYNTHESIS LAUROYLTRANSFERASE"/>
    <property type="match status" value="1"/>
</dbReference>
<dbReference type="EMBL" id="CP002159">
    <property type="protein sequence ID" value="ADL56637.1"/>
    <property type="molecule type" value="Genomic_DNA"/>
</dbReference>
<dbReference type="STRING" id="395494.Galf_2641"/>
<sequence>MKKIAVLILWLLHFLPLPMLAVLGNVLGLLVYPIAGERRRVGDINLSLCFPKMSEADRRRLLRRNFMAFGRSILERSILWWSSSARLQRLIRVEGLENFRSAEGKPLILLTAHFVALDVGGNWLSQHTNVVTVYSKQKDPYFDALFYKKRTRFGAQRLYSRQDGMRGVIRDIRNGFPFYYFTDQDQSVKDGVFVPFFGVPAATLTTVPRLAQMTGAKVVPCITRMLPYGQGYEIRFYPAWENCPSGDEVLDARRMNEFIEARILEMPEQYFWLHKRFKTRPEGEARYY</sequence>
<keyword evidence="8" id="KW-1185">Reference proteome</keyword>
<evidence type="ECO:0000313" key="8">
    <source>
        <dbReference type="Proteomes" id="UP000001235"/>
    </source>
</evidence>
<dbReference type="AlphaFoldDB" id="D9SCQ6"/>
<name>D9SCQ6_GALCS</name>
<keyword evidence="5" id="KW-0472">Membrane</keyword>